<dbReference type="AlphaFoldDB" id="A0A0C2HC54"/>
<dbReference type="RefSeq" id="WP_040105406.1">
    <property type="nucleotide sequence ID" value="NZ_JABEVU030000001.1"/>
</dbReference>
<feature type="domain" description="NADPH-dependent FMN reductase-like" evidence="8">
    <location>
        <begin position="4"/>
        <end position="142"/>
    </location>
</feature>
<evidence type="ECO:0000256" key="6">
    <source>
        <dbReference type="ARBA" id="ARBA00031831"/>
    </source>
</evidence>
<keyword evidence="3" id="KW-0285">Flavoprotein</keyword>
<dbReference type="InterPro" id="IPR051814">
    <property type="entry name" value="NAD(P)H-dep_FMN_reductase"/>
</dbReference>
<evidence type="ECO:0000256" key="5">
    <source>
        <dbReference type="ARBA" id="ARBA00023002"/>
    </source>
</evidence>
<dbReference type="EMBL" id="JXII01000003">
    <property type="protein sequence ID" value="KIH71295.1"/>
    <property type="molecule type" value="Genomic_DNA"/>
</dbReference>
<dbReference type="PANTHER" id="PTHR43408">
    <property type="entry name" value="FMN REDUCTASE (NADPH)"/>
    <property type="match status" value="1"/>
</dbReference>
<keyword evidence="12" id="KW-1185">Reference proteome</keyword>
<evidence type="ECO:0000259" key="8">
    <source>
        <dbReference type="Pfam" id="PF03358"/>
    </source>
</evidence>
<gene>
    <name evidence="10" type="primary">ssuE</name>
    <name evidence="10" type="ORF">F7P68_0005800</name>
    <name evidence="9" type="ORF">SN16_04465</name>
</gene>
<dbReference type="InterPro" id="IPR020048">
    <property type="entry name" value="NADPH-dep_FMN_reduc_SsuE"/>
</dbReference>
<dbReference type="SUPFAM" id="SSF52218">
    <property type="entry name" value="Flavoproteins"/>
    <property type="match status" value="1"/>
</dbReference>
<organism evidence="9 11">
    <name type="scientific">Salinicoccus roseus</name>
    <dbReference type="NCBI Taxonomy" id="45670"/>
    <lineage>
        <taxon>Bacteria</taxon>
        <taxon>Bacillati</taxon>
        <taxon>Bacillota</taxon>
        <taxon>Bacilli</taxon>
        <taxon>Bacillales</taxon>
        <taxon>Staphylococcaceae</taxon>
        <taxon>Salinicoccus</taxon>
    </lineage>
</organism>
<reference evidence="10" key="2">
    <citation type="submission" date="2020-04" db="EMBL/GenBank/DDBJ databases">
        <authorList>
            <person name="Tanveer F."/>
            <person name="Xie Y."/>
            <person name="Shinwari Z.K."/>
        </authorList>
    </citation>
    <scope>NUCLEOTIDE SEQUENCE</scope>
    <source>
        <strain evidence="10">MOSEL-ME25</strain>
    </source>
</reference>
<evidence type="ECO:0000256" key="4">
    <source>
        <dbReference type="ARBA" id="ARBA00022643"/>
    </source>
</evidence>
<dbReference type="Pfam" id="PF03358">
    <property type="entry name" value="FMN_red"/>
    <property type="match status" value="1"/>
</dbReference>
<dbReference type="GO" id="GO:0046306">
    <property type="term" value="P:alkanesulfonate catabolic process"/>
    <property type="evidence" value="ECO:0007669"/>
    <property type="project" value="InterPro"/>
</dbReference>
<dbReference type="GO" id="GO:0008752">
    <property type="term" value="F:FMN reductase [NAD(P)H] activity"/>
    <property type="evidence" value="ECO:0007669"/>
    <property type="project" value="InterPro"/>
</dbReference>
<evidence type="ECO:0000256" key="1">
    <source>
        <dbReference type="ARBA" id="ARBA00011881"/>
    </source>
</evidence>
<sequence>MYDVVIVSGSPSQFSRSESVLKYIGVILAERGLSVRHVSVRDVPAKDLMFGNFNSPAVTDIAEDIHNARGVIVGSPVYKAAYSGVLKSLFDILPQDVLRDTPVLPIMSGGSISHLLAMEYTLKPLLSTLKGVPLKGVYYLDNQIDKESTEPILDSALISRTEKQIDYLIDKMNIEQTYR</sequence>
<comment type="subunit">
    <text evidence="1">Homotetramer.</text>
</comment>
<dbReference type="Proteomes" id="UP000527860">
    <property type="component" value="Unassembled WGS sequence"/>
</dbReference>
<dbReference type="Gene3D" id="3.40.50.360">
    <property type="match status" value="1"/>
</dbReference>
<protein>
    <recommendedName>
        <fullName evidence="2">FMN-dependent NADPH-azoreductase</fullName>
    </recommendedName>
    <alternativeName>
        <fullName evidence="7">NADPH-dependent flavo-azoreductase</fullName>
    </alternativeName>
    <alternativeName>
        <fullName evidence="6">NADPH-flavin azoreductase</fullName>
    </alternativeName>
</protein>
<dbReference type="EMBL" id="JABEVU030000001">
    <property type="protein sequence ID" value="MDB0580035.1"/>
    <property type="molecule type" value="Genomic_DNA"/>
</dbReference>
<evidence type="ECO:0000313" key="10">
    <source>
        <dbReference type="EMBL" id="MDB0580035.1"/>
    </source>
</evidence>
<proteinExistence type="predicted"/>
<evidence type="ECO:0000256" key="2">
    <source>
        <dbReference type="ARBA" id="ARBA00016393"/>
    </source>
</evidence>
<dbReference type="InterPro" id="IPR005025">
    <property type="entry name" value="FMN_Rdtase-like_dom"/>
</dbReference>
<dbReference type="InterPro" id="IPR029039">
    <property type="entry name" value="Flavoprotein-like_sf"/>
</dbReference>
<keyword evidence="5 10" id="KW-0560">Oxidoreductase</keyword>
<evidence type="ECO:0000256" key="7">
    <source>
        <dbReference type="ARBA" id="ARBA00032807"/>
    </source>
</evidence>
<accession>A0A0C2HC54</accession>
<evidence type="ECO:0000256" key="3">
    <source>
        <dbReference type="ARBA" id="ARBA00022630"/>
    </source>
</evidence>
<dbReference type="Proteomes" id="UP000031546">
    <property type="component" value="Unassembled WGS sequence"/>
</dbReference>
<dbReference type="STRING" id="45670.SN16_04465"/>
<dbReference type="GeneID" id="77844798"/>
<dbReference type="NCBIfam" id="TIGR03567">
    <property type="entry name" value="FMN_reduc_SsuE"/>
    <property type="match status" value="1"/>
</dbReference>
<reference evidence="9 11" key="1">
    <citation type="submission" date="2015-01" db="EMBL/GenBank/DDBJ databases">
        <title>Genome sequences of high lactate-tolerant strain Salinicoccus roseus W12 with industrial interest.</title>
        <authorList>
            <person name="Wang H."/>
            <person name="Yu B."/>
        </authorList>
    </citation>
    <scope>NUCLEOTIDE SEQUENCE [LARGE SCALE GENOMIC DNA]</scope>
    <source>
        <strain evidence="9 11">W12</strain>
    </source>
</reference>
<evidence type="ECO:0000313" key="12">
    <source>
        <dbReference type="Proteomes" id="UP000527860"/>
    </source>
</evidence>
<evidence type="ECO:0000313" key="9">
    <source>
        <dbReference type="EMBL" id="KIH71295.1"/>
    </source>
</evidence>
<comment type="caution">
    <text evidence="9">The sequence shown here is derived from an EMBL/GenBank/DDBJ whole genome shotgun (WGS) entry which is preliminary data.</text>
</comment>
<reference evidence="10" key="3">
    <citation type="submission" date="2022-12" db="EMBL/GenBank/DDBJ databases">
        <title>Genome analysis and biological profiling of marine Salinicoccus roseus MOSEL-ME25.</title>
        <authorList>
            <person name="Mirza F.T."/>
            <person name="Xie Y."/>
            <person name="Shinwari Z.K."/>
        </authorList>
    </citation>
    <scope>NUCLEOTIDE SEQUENCE</scope>
    <source>
        <strain evidence="10">MOSEL-ME25</strain>
    </source>
</reference>
<evidence type="ECO:0000313" key="11">
    <source>
        <dbReference type="Proteomes" id="UP000031546"/>
    </source>
</evidence>
<dbReference type="OrthoDB" id="1643408at2"/>
<dbReference type="PANTHER" id="PTHR43408:SF1">
    <property type="entry name" value="FMN REDUCTASE (NADPH)"/>
    <property type="match status" value="1"/>
</dbReference>
<name>A0A0C2HC54_9STAP</name>
<keyword evidence="4" id="KW-0288">FMN</keyword>